<evidence type="ECO:0000313" key="2">
    <source>
        <dbReference type="EMBL" id="GHG98436.1"/>
    </source>
</evidence>
<reference evidence="2" key="1">
    <citation type="journal article" date="2014" name="Int. J. Syst. Evol. Microbiol.">
        <title>Complete genome sequence of Corynebacterium casei LMG S-19264T (=DSM 44701T), isolated from a smear-ripened cheese.</title>
        <authorList>
            <consortium name="US DOE Joint Genome Institute (JGI-PGF)"/>
            <person name="Walter F."/>
            <person name="Albersmeier A."/>
            <person name="Kalinowski J."/>
            <person name="Ruckert C."/>
        </authorList>
    </citation>
    <scope>NUCLEOTIDE SEQUENCE</scope>
    <source>
        <strain evidence="2">CGMCC 1.7081</strain>
    </source>
</reference>
<name>A0A8J3HAR0_9RHOB</name>
<dbReference type="AlphaFoldDB" id="A0A8J3HAR0"/>
<keyword evidence="1" id="KW-0812">Transmembrane</keyword>
<feature type="transmembrane region" description="Helical" evidence="1">
    <location>
        <begin position="46"/>
        <end position="68"/>
    </location>
</feature>
<accession>A0A8J3HAR0</accession>
<proteinExistence type="predicted"/>
<reference evidence="2" key="2">
    <citation type="submission" date="2020-09" db="EMBL/GenBank/DDBJ databases">
        <authorList>
            <person name="Sun Q."/>
            <person name="Zhou Y."/>
        </authorList>
    </citation>
    <scope>NUCLEOTIDE SEQUENCE</scope>
    <source>
        <strain evidence="2">CGMCC 1.7081</strain>
    </source>
</reference>
<keyword evidence="1" id="KW-0472">Membrane</keyword>
<keyword evidence="3" id="KW-1185">Reference proteome</keyword>
<dbReference type="EMBL" id="BNAP01000021">
    <property type="protein sequence ID" value="GHG98436.1"/>
    <property type="molecule type" value="Genomic_DNA"/>
</dbReference>
<sequence length="90" mass="9778">MRDALNKSLEILIWIATAIMVLMSCYVGAMIIRGIASVPGTGVLEILGGILFIVFGITMSCVFAGICFQIMDIRRFTKHAAFALRGRPQG</sequence>
<feature type="transmembrane region" description="Helical" evidence="1">
    <location>
        <begin position="12"/>
        <end position="34"/>
    </location>
</feature>
<protein>
    <submittedName>
        <fullName evidence="2">Uncharacterized protein</fullName>
    </submittedName>
</protein>
<evidence type="ECO:0000256" key="1">
    <source>
        <dbReference type="SAM" id="Phobius"/>
    </source>
</evidence>
<gene>
    <name evidence="2" type="ORF">GCM10010961_33750</name>
</gene>
<dbReference type="Proteomes" id="UP000611500">
    <property type="component" value="Unassembled WGS sequence"/>
</dbReference>
<organism evidence="2 3">
    <name type="scientific">Pseudodonghicola xiamenensis</name>
    <dbReference type="NCBI Taxonomy" id="337702"/>
    <lineage>
        <taxon>Bacteria</taxon>
        <taxon>Pseudomonadati</taxon>
        <taxon>Pseudomonadota</taxon>
        <taxon>Alphaproteobacteria</taxon>
        <taxon>Rhodobacterales</taxon>
        <taxon>Paracoccaceae</taxon>
        <taxon>Pseudodonghicola</taxon>
    </lineage>
</organism>
<dbReference type="RefSeq" id="WP_028095711.1">
    <property type="nucleotide sequence ID" value="NZ_BNAP01000021.1"/>
</dbReference>
<evidence type="ECO:0000313" key="3">
    <source>
        <dbReference type="Proteomes" id="UP000611500"/>
    </source>
</evidence>
<dbReference type="PROSITE" id="PS51257">
    <property type="entry name" value="PROKAR_LIPOPROTEIN"/>
    <property type="match status" value="1"/>
</dbReference>
<keyword evidence="1" id="KW-1133">Transmembrane helix</keyword>
<comment type="caution">
    <text evidence="2">The sequence shown here is derived from an EMBL/GenBank/DDBJ whole genome shotgun (WGS) entry which is preliminary data.</text>
</comment>